<sequence>MADTMTPTVMSEAMQINTCPVDRKRFTIICVRREIGSAIIMKIPIVQNVVPDMDAVPEDVTYCEICGRCDREDRLLLCDGCDFGYHCECLSPPIETIPIEEWFCADCYQRLFGDTSDPLAERRRQRRAIARTGASEAVRQRILQRRQPNNATAQRRPAIRRRKRRTTTKRKRKSTKRKTKTTKTGIKGRKKRRTTRRRKKRRTRKSAFASRRLPAPKDARTRIASKLGIGPPPKSPYGLPSMKNLAYESIRKITDLRAAAGISHLSIFGTELDTYDPRVQTVDDDCNNAFIGDASSATVGVMARSRIDTNHLIMSGIKRQKAFLLSDNEVSNGHSLDILSTIMSSQTLLHSSSRDVHIGRDGSLHRLNRQNSSPLPVRNCANGSGQSSPAR</sequence>
<evidence type="ECO:0000256" key="2">
    <source>
        <dbReference type="ARBA" id="ARBA00022771"/>
    </source>
</evidence>
<dbReference type="Proteomes" id="UP000759131">
    <property type="component" value="Unassembled WGS sequence"/>
</dbReference>
<keyword evidence="8" id="KW-1185">Reference proteome</keyword>
<dbReference type="OrthoDB" id="1935339at2759"/>
<dbReference type="CDD" id="cd15536">
    <property type="entry name" value="PHD_PHRF1"/>
    <property type="match status" value="1"/>
</dbReference>
<protein>
    <recommendedName>
        <fullName evidence="6">PHD-type domain-containing protein</fullName>
    </recommendedName>
</protein>
<dbReference type="InterPro" id="IPR019786">
    <property type="entry name" value="Zinc_finger_PHD-type_CS"/>
</dbReference>
<evidence type="ECO:0000256" key="5">
    <source>
        <dbReference type="SAM" id="MobiDB-lite"/>
    </source>
</evidence>
<feature type="compositionally biased region" description="Basic residues" evidence="5">
    <location>
        <begin position="157"/>
        <end position="205"/>
    </location>
</feature>
<feature type="non-terminal residue" evidence="7">
    <location>
        <position position="1"/>
    </location>
</feature>
<evidence type="ECO:0000313" key="8">
    <source>
        <dbReference type="Proteomes" id="UP000759131"/>
    </source>
</evidence>
<dbReference type="PROSITE" id="PS50016">
    <property type="entry name" value="ZF_PHD_2"/>
    <property type="match status" value="1"/>
</dbReference>
<name>A0A7R9L5Y8_9ACAR</name>
<gene>
    <name evidence="7" type="ORF">OSB1V03_LOCUS15084</name>
</gene>
<feature type="region of interest" description="Disordered" evidence="5">
    <location>
        <begin position="128"/>
        <end position="217"/>
    </location>
</feature>
<organism evidence="7">
    <name type="scientific">Medioppia subpectinata</name>
    <dbReference type="NCBI Taxonomy" id="1979941"/>
    <lineage>
        <taxon>Eukaryota</taxon>
        <taxon>Metazoa</taxon>
        <taxon>Ecdysozoa</taxon>
        <taxon>Arthropoda</taxon>
        <taxon>Chelicerata</taxon>
        <taxon>Arachnida</taxon>
        <taxon>Acari</taxon>
        <taxon>Acariformes</taxon>
        <taxon>Sarcoptiformes</taxon>
        <taxon>Oribatida</taxon>
        <taxon>Brachypylina</taxon>
        <taxon>Oppioidea</taxon>
        <taxon>Oppiidae</taxon>
        <taxon>Medioppia</taxon>
    </lineage>
</organism>
<evidence type="ECO:0000256" key="4">
    <source>
        <dbReference type="PROSITE-ProRule" id="PRU00146"/>
    </source>
</evidence>
<dbReference type="SMART" id="SM00249">
    <property type="entry name" value="PHD"/>
    <property type="match status" value="1"/>
</dbReference>
<dbReference type="GO" id="GO:0008270">
    <property type="term" value="F:zinc ion binding"/>
    <property type="evidence" value="ECO:0007669"/>
    <property type="project" value="UniProtKB-KW"/>
</dbReference>
<dbReference type="AlphaFoldDB" id="A0A7R9L5Y8"/>
<evidence type="ECO:0000259" key="6">
    <source>
        <dbReference type="PROSITE" id="PS50016"/>
    </source>
</evidence>
<keyword evidence="1" id="KW-0479">Metal-binding</keyword>
<dbReference type="PANTHER" id="PTHR12618:SF20">
    <property type="entry name" value="PHD AND RING FINGER DOMAIN-CONTAINING PROTEIN 1"/>
    <property type="match status" value="1"/>
</dbReference>
<feature type="domain" description="PHD-type" evidence="6">
    <location>
        <begin position="60"/>
        <end position="110"/>
    </location>
</feature>
<dbReference type="Gene3D" id="3.30.40.10">
    <property type="entry name" value="Zinc/RING finger domain, C3HC4 (zinc finger)"/>
    <property type="match status" value="1"/>
</dbReference>
<feature type="region of interest" description="Disordered" evidence="5">
    <location>
        <begin position="367"/>
        <end position="391"/>
    </location>
</feature>
<dbReference type="PANTHER" id="PTHR12618">
    <property type="entry name" value="PHD AND RING FINGER DOMAIN-CONTAINING PROTEIN 1"/>
    <property type="match status" value="1"/>
</dbReference>
<dbReference type="Pfam" id="PF00628">
    <property type="entry name" value="PHD"/>
    <property type="match status" value="1"/>
</dbReference>
<dbReference type="InterPro" id="IPR013083">
    <property type="entry name" value="Znf_RING/FYVE/PHD"/>
</dbReference>
<keyword evidence="3" id="KW-0862">Zinc</keyword>
<evidence type="ECO:0000256" key="3">
    <source>
        <dbReference type="ARBA" id="ARBA00022833"/>
    </source>
</evidence>
<accession>A0A7R9L5Y8</accession>
<evidence type="ECO:0000256" key="1">
    <source>
        <dbReference type="ARBA" id="ARBA00022723"/>
    </source>
</evidence>
<feature type="compositionally biased region" description="Polar residues" evidence="5">
    <location>
        <begin position="381"/>
        <end position="391"/>
    </location>
</feature>
<dbReference type="InterPro" id="IPR001965">
    <property type="entry name" value="Znf_PHD"/>
</dbReference>
<dbReference type="InterPro" id="IPR047157">
    <property type="entry name" value="PHRF1/Atg35"/>
</dbReference>
<dbReference type="InterPro" id="IPR019787">
    <property type="entry name" value="Znf_PHD-finger"/>
</dbReference>
<keyword evidence="2 4" id="KW-0863">Zinc-finger</keyword>
<dbReference type="InterPro" id="IPR011011">
    <property type="entry name" value="Znf_FYVE_PHD"/>
</dbReference>
<dbReference type="EMBL" id="CAJPIZ010015140">
    <property type="protein sequence ID" value="CAG2115118.1"/>
    <property type="molecule type" value="Genomic_DNA"/>
</dbReference>
<evidence type="ECO:0000313" key="7">
    <source>
        <dbReference type="EMBL" id="CAD7634688.1"/>
    </source>
</evidence>
<dbReference type="PROSITE" id="PS01359">
    <property type="entry name" value="ZF_PHD_1"/>
    <property type="match status" value="1"/>
</dbReference>
<dbReference type="SUPFAM" id="SSF57903">
    <property type="entry name" value="FYVE/PHD zinc finger"/>
    <property type="match status" value="1"/>
</dbReference>
<dbReference type="EMBL" id="OC869715">
    <property type="protein sequence ID" value="CAD7634688.1"/>
    <property type="molecule type" value="Genomic_DNA"/>
</dbReference>
<proteinExistence type="predicted"/>
<reference evidence="7" key="1">
    <citation type="submission" date="2020-11" db="EMBL/GenBank/DDBJ databases">
        <authorList>
            <person name="Tran Van P."/>
        </authorList>
    </citation>
    <scope>NUCLEOTIDE SEQUENCE</scope>
</reference>